<dbReference type="PATRIC" id="fig|86176.4.peg.3681"/>
<dbReference type="EMBL" id="LJQT01000378">
    <property type="protein sequence ID" value="KPX83213.1"/>
    <property type="molecule type" value="Genomic_DNA"/>
</dbReference>
<evidence type="ECO:0000256" key="1">
    <source>
        <dbReference type="ARBA" id="ARBA00022741"/>
    </source>
</evidence>
<dbReference type="Proteomes" id="UP000050455">
    <property type="component" value="Unassembled WGS sequence"/>
</dbReference>
<protein>
    <recommendedName>
        <fullName evidence="4">Zeta toxin domain-containing protein</fullName>
    </recommendedName>
</protein>
<feature type="region of interest" description="Disordered" evidence="3">
    <location>
        <begin position="480"/>
        <end position="504"/>
    </location>
</feature>
<evidence type="ECO:0000313" key="5">
    <source>
        <dbReference type="EMBL" id="KPX83213.1"/>
    </source>
</evidence>
<evidence type="ECO:0000256" key="2">
    <source>
        <dbReference type="ARBA" id="ARBA00022840"/>
    </source>
</evidence>
<dbReference type="GO" id="GO:0005524">
    <property type="term" value="F:ATP binding"/>
    <property type="evidence" value="ECO:0007669"/>
    <property type="project" value="UniProtKB-KW"/>
</dbReference>
<dbReference type="GO" id="GO:0016301">
    <property type="term" value="F:kinase activity"/>
    <property type="evidence" value="ECO:0007669"/>
    <property type="project" value="InterPro"/>
</dbReference>
<dbReference type="SUPFAM" id="SSF52540">
    <property type="entry name" value="P-loop containing nucleoside triphosphate hydrolases"/>
    <property type="match status" value="1"/>
</dbReference>
<organism evidence="5 6">
    <name type="scientific">Pseudomonas meliae</name>
    <dbReference type="NCBI Taxonomy" id="86176"/>
    <lineage>
        <taxon>Bacteria</taxon>
        <taxon>Pseudomonadati</taxon>
        <taxon>Pseudomonadota</taxon>
        <taxon>Gammaproteobacteria</taxon>
        <taxon>Pseudomonadales</taxon>
        <taxon>Pseudomonadaceae</taxon>
        <taxon>Pseudomonas</taxon>
    </lineage>
</organism>
<dbReference type="InterPro" id="IPR010488">
    <property type="entry name" value="Zeta_toxin_domain"/>
</dbReference>
<gene>
    <name evidence="5" type="ORF">ALO64_03297</name>
</gene>
<evidence type="ECO:0000256" key="3">
    <source>
        <dbReference type="SAM" id="MobiDB-lite"/>
    </source>
</evidence>
<keyword evidence="2" id="KW-0067">ATP-binding</keyword>
<sequence>MPAPEQVGLTVAQAQSIVDRFMAEYRGHIAVTANIKATQEEIYGPDAARDKIGYRIDAAYHPARAIFTLAASNMGDEGAVRRALRHELLGHYGLNTFNPEEKREFLGRVLETRGEASLAHIWAYVDEHYAKLTDLGRAEEVFAFVAEEERSFLGKAWDRTRHTLQGMLKAVGLTDGRLTISELRIEAQAIAAGIKEGHRQQMTFPKDDQSQFRLSPAEHDAIFDDIALFSLTNTKPVNHPTAVLLGGQPGAGKAGLSSRVMDEFGGNTIKVDADELRKHHPQYLQLMHENDRMAADRTHPDAGAWSVKLTNLAIKNRRNLLIDGTMRDPESLAKLCSRLHSAGYRVEARVLAVDSLVSRMSIHMRYELQRESNGFGRWVNRDKHDQAYTGLPLTVERLEAGNLVDTLRVFSRNGTELYARRLSEGGSSPAGGKQRITQERERVWSPQEIRGFSYNLEVIEGKMLVRRASPGEHAELDGLRSEYRTQYPTDLSQGDFMKRPKPGY</sequence>
<accession>A0A0P9UED8</accession>
<dbReference type="InterPro" id="IPR027417">
    <property type="entry name" value="P-loop_NTPase"/>
</dbReference>
<dbReference type="Gene3D" id="3.40.50.300">
    <property type="entry name" value="P-loop containing nucleotide triphosphate hydrolases"/>
    <property type="match status" value="1"/>
</dbReference>
<proteinExistence type="predicted"/>
<dbReference type="RefSeq" id="WP_044345839.1">
    <property type="nucleotide sequence ID" value="NZ_JYHE01000243.1"/>
</dbReference>
<evidence type="ECO:0000259" key="4">
    <source>
        <dbReference type="Pfam" id="PF06414"/>
    </source>
</evidence>
<keyword evidence="6" id="KW-1185">Reference proteome</keyword>
<reference evidence="5 6" key="1">
    <citation type="submission" date="2015-09" db="EMBL/GenBank/DDBJ databases">
        <title>Genome announcement of multiple Pseudomonas syringae strains.</title>
        <authorList>
            <person name="Thakur S."/>
            <person name="Wang P.W."/>
            <person name="Gong Y."/>
            <person name="Weir B.S."/>
            <person name="Guttman D.S."/>
        </authorList>
    </citation>
    <scope>NUCLEOTIDE SEQUENCE [LARGE SCALE GENOMIC DNA]</scope>
    <source>
        <strain evidence="5 6">ICMP6289</strain>
    </source>
</reference>
<evidence type="ECO:0000313" key="6">
    <source>
        <dbReference type="Proteomes" id="UP000050455"/>
    </source>
</evidence>
<dbReference type="AlphaFoldDB" id="A0A0P9UED8"/>
<dbReference type="Pfam" id="PF06414">
    <property type="entry name" value="Zeta_toxin"/>
    <property type="match status" value="1"/>
</dbReference>
<feature type="domain" description="Zeta toxin" evidence="4">
    <location>
        <begin position="234"/>
        <end position="422"/>
    </location>
</feature>
<keyword evidence="1" id="KW-0547">Nucleotide-binding</keyword>
<comment type="caution">
    <text evidence="5">The sequence shown here is derived from an EMBL/GenBank/DDBJ whole genome shotgun (WGS) entry which is preliminary data.</text>
</comment>
<name>A0A0P9UED8_9PSED</name>